<keyword evidence="4 5" id="KW-0505">Motor protein</keyword>
<dbReference type="PANTHER" id="PTHR47968:SF75">
    <property type="entry name" value="CENTROMERE-ASSOCIATED PROTEIN E"/>
    <property type="match status" value="1"/>
</dbReference>
<proteinExistence type="inferred from homology"/>
<dbReference type="Pfam" id="PF00225">
    <property type="entry name" value="Kinesin"/>
    <property type="match status" value="1"/>
</dbReference>
<dbReference type="PRINTS" id="PR00380">
    <property type="entry name" value="KINESINHEAVY"/>
</dbReference>
<dbReference type="InterPro" id="IPR036961">
    <property type="entry name" value="Kinesin_motor_dom_sf"/>
</dbReference>
<feature type="binding site" evidence="5">
    <location>
        <begin position="88"/>
        <end position="95"/>
    </location>
    <ligand>
        <name>ATP</name>
        <dbReference type="ChEBI" id="CHEBI:30616"/>
    </ligand>
</feature>
<dbReference type="GO" id="GO:0005874">
    <property type="term" value="C:microtubule"/>
    <property type="evidence" value="ECO:0007669"/>
    <property type="project" value="UniProtKB-KW"/>
</dbReference>
<dbReference type="PANTHER" id="PTHR47968">
    <property type="entry name" value="CENTROMERE PROTEIN E"/>
    <property type="match status" value="1"/>
</dbReference>
<dbReference type="PROSITE" id="PS00411">
    <property type="entry name" value="KINESIN_MOTOR_1"/>
    <property type="match status" value="1"/>
</dbReference>
<protein>
    <recommendedName>
        <fullName evidence="6">Kinesin-like protein</fullName>
    </recommendedName>
</protein>
<evidence type="ECO:0000256" key="6">
    <source>
        <dbReference type="RuleBase" id="RU000394"/>
    </source>
</evidence>
<dbReference type="RefSeq" id="XP_052904850.1">
    <property type="nucleotide sequence ID" value="XM_053049045.1"/>
</dbReference>
<evidence type="ECO:0000256" key="4">
    <source>
        <dbReference type="ARBA" id="ARBA00023175"/>
    </source>
</evidence>
<evidence type="ECO:0000256" key="2">
    <source>
        <dbReference type="ARBA" id="ARBA00022840"/>
    </source>
</evidence>
<dbReference type="GeneID" id="77676388"/>
<dbReference type="InterPro" id="IPR027417">
    <property type="entry name" value="P-loop_NTPase"/>
</dbReference>
<dbReference type="Proteomes" id="UP000054524">
    <property type="component" value="Unassembled WGS sequence"/>
</dbReference>
<keyword evidence="2 5" id="KW-0067">ATP-binding</keyword>
<dbReference type="HOGENOM" id="CLU_001485_2_1_1"/>
<name>A0A086J2C7_NEMA1</name>
<evidence type="ECO:0000256" key="5">
    <source>
        <dbReference type="PROSITE-ProRule" id="PRU00283"/>
    </source>
</evidence>
<keyword evidence="3 7" id="KW-0175">Coiled coil</keyword>
<dbReference type="InterPro" id="IPR019821">
    <property type="entry name" value="Kinesin_motor_CS"/>
</dbReference>
<keyword evidence="6" id="KW-0493">Microtubule</keyword>
<evidence type="ECO:0000259" key="8">
    <source>
        <dbReference type="PROSITE" id="PS50067"/>
    </source>
</evidence>
<feature type="domain" description="Kinesin motor" evidence="8">
    <location>
        <begin position="3"/>
        <end position="343"/>
    </location>
</feature>
<gene>
    <name evidence="9" type="ORF">NESG_01415</name>
</gene>
<dbReference type="GO" id="GO:0003777">
    <property type="term" value="F:microtubule motor activity"/>
    <property type="evidence" value="ECO:0007669"/>
    <property type="project" value="InterPro"/>
</dbReference>
<dbReference type="EMBL" id="AKIJ01000003">
    <property type="protein sequence ID" value="KFG26295.1"/>
    <property type="molecule type" value="Genomic_DNA"/>
</dbReference>
<accession>A0A086J2C7</accession>
<evidence type="ECO:0000256" key="7">
    <source>
        <dbReference type="SAM" id="Coils"/>
    </source>
</evidence>
<comment type="caution">
    <text evidence="9">The sequence shown here is derived from an EMBL/GenBank/DDBJ whole genome shotgun (WGS) entry which is preliminary data.</text>
</comment>
<dbReference type="Gene3D" id="3.40.850.10">
    <property type="entry name" value="Kinesin motor domain"/>
    <property type="match status" value="1"/>
</dbReference>
<sequence length="534" mass="59648">MNKVEAVIRIRPLSTQEKDRGTKQGWCRIGDRGIIQHLNAQGQEVSAQTLLFDWVFGEDSKNEDVFTHINSTVDESLYGVNVCIIAYGQTSSGKTHTMKGVLPGGYYTEMSENRNENVHKSLNIERNGTGCGNDPGVIPRSLDWIFSKKTQHRISLSYVEVYNENIYDLLGDPSEALQIRESADGDVYIKDVSEIEVMTKYDAALLFRKGNAIRKVSATRMNRESSRSHAVLKLTIRQKGIRSTLVFVDLAGSERVSTAHTSGTTLKEGACINKSLLALTSVISKLSKKNPHIPYRDAKLTRILQPSFSGASKTVLICAISPTPACIDETISTLSLASRARNIEIKPTQKPQVRKEPKINHMRMQEIQATVELAKRTITDIRKDLKSAESIISSIPWIKNSSLNDHIFAASMLTSILAEIKDTKREHTDKVAQLAASVQYLLKQEKYISQLIAPAPDAAILLEHLAEGDALIQRQKEEIEQLKKSKHIDETNISMAMEMDRLKKATDREKRILQLKIAQLKSQIKTQGSPDTTE</sequence>
<organism evidence="9 10">
    <name type="scientific">Nematocida ausubeli (strain ATCC PRA-371 / ERTm2)</name>
    <name type="common">Nematode killer fungus</name>
    <dbReference type="NCBI Taxonomy" id="1913371"/>
    <lineage>
        <taxon>Eukaryota</taxon>
        <taxon>Fungi</taxon>
        <taxon>Fungi incertae sedis</taxon>
        <taxon>Microsporidia</taxon>
        <taxon>Nematocida</taxon>
    </lineage>
</organism>
<dbReference type="SUPFAM" id="SSF52540">
    <property type="entry name" value="P-loop containing nucleoside triphosphate hydrolases"/>
    <property type="match status" value="1"/>
</dbReference>
<reference evidence="9 10" key="1">
    <citation type="journal article" date="2014" name="Genome Announc.">
        <title>Genome Sequence of the Microsporidian Species Nematocida sp1 Strain ERTm6 (ATCC PRA-372).</title>
        <authorList>
            <person name="Bakowski M.A."/>
            <person name="Priest M."/>
            <person name="Young S."/>
            <person name="Cuomo C.A."/>
            <person name="Troemel E.R."/>
        </authorList>
    </citation>
    <scope>NUCLEOTIDE SEQUENCE [LARGE SCALE GENOMIC DNA]</scope>
    <source>
        <strain evidence="9 10">ERTm6</strain>
    </source>
</reference>
<dbReference type="AlphaFoldDB" id="A0A086J2C7"/>
<evidence type="ECO:0000313" key="10">
    <source>
        <dbReference type="Proteomes" id="UP000054524"/>
    </source>
</evidence>
<evidence type="ECO:0000256" key="1">
    <source>
        <dbReference type="ARBA" id="ARBA00022741"/>
    </source>
</evidence>
<dbReference type="SMART" id="SM00129">
    <property type="entry name" value="KISc"/>
    <property type="match status" value="1"/>
</dbReference>
<dbReference type="InterPro" id="IPR001752">
    <property type="entry name" value="Kinesin_motor_dom"/>
</dbReference>
<keyword evidence="1 5" id="KW-0547">Nucleotide-binding</keyword>
<dbReference type="InterPro" id="IPR027640">
    <property type="entry name" value="Kinesin-like_fam"/>
</dbReference>
<dbReference type="GO" id="GO:0008017">
    <property type="term" value="F:microtubule binding"/>
    <property type="evidence" value="ECO:0007669"/>
    <property type="project" value="InterPro"/>
</dbReference>
<dbReference type="CDD" id="cd00106">
    <property type="entry name" value="KISc"/>
    <property type="match status" value="1"/>
</dbReference>
<evidence type="ECO:0000313" key="9">
    <source>
        <dbReference type="EMBL" id="KFG26295.1"/>
    </source>
</evidence>
<evidence type="ECO:0000256" key="3">
    <source>
        <dbReference type="ARBA" id="ARBA00023054"/>
    </source>
</evidence>
<comment type="similarity">
    <text evidence="5 6">Belongs to the TRAFAC class myosin-kinesin ATPase superfamily. Kinesin family.</text>
</comment>
<dbReference type="GO" id="GO:0005524">
    <property type="term" value="F:ATP binding"/>
    <property type="evidence" value="ECO:0007669"/>
    <property type="project" value="UniProtKB-UniRule"/>
</dbReference>
<keyword evidence="10" id="KW-1185">Reference proteome</keyword>
<dbReference type="GO" id="GO:0007018">
    <property type="term" value="P:microtubule-based movement"/>
    <property type="evidence" value="ECO:0007669"/>
    <property type="project" value="InterPro"/>
</dbReference>
<feature type="coiled-coil region" evidence="7">
    <location>
        <begin position="465"/>
        <end position="523"/>
    </location>
</feature>
<dbReference type="PROSITE" id="PS50067">
    <property type="entry name" value="KINESIN_MOTOR_2"/>
    <property type="match status" value="1"/>
</dbReference>